<feature type="chain" id="PRO_5037261560" evidence="1">
    <location>
        <begin position="23"/>
        <end position="303"/>
    </location>
</feature>
<feature type="signal peptide" evidence="1">
    <location>
        <begin position="1"/>
        <end position="22"/>
    </location>
</feature>
<dbReference type="AlphaFoldDB" id="A0A953HKK1"/>
<protein>
    <submittedName>
        <fullName evidence="2">DUF4835 family protein</fullName>
    </submittedName>
</protein>
<dbReference type="InterPro" id="IPR032274">
    <property type="entry name" value="DUF4835"/>
</dbReference>
<dbReference type="Proteomes" id="UP000753961">
    <property type="component" value="Unassembled WGS sequence"/>
</dbReference>
<proteinExistence type="predicted"/>
<dbReference type="RefSeq" id="WP_222579113.1">
    <property type="nucleotide sequence ID" value="NZ_JAHVHU010000005.1"/>
</dbReference>
<evidence type="ECO:0000313" key="3">
    <source>
        <dbReference type="Proteomes" id="UP000753961"/>
    </source>
</evidence>
<keyword evidence="3" id="KW-1185">Reference proteome</keyword>
<keyword evidence="1" id="KW-0732">Signal</keyword>
<reference evidence="2" key="1">
    <citation type="submission" date="2021-06" db="EMBL/GenBank/DDBJ databases">
        <title>44 bacteria genomes isolated from Dapeng, Shenzhen.</title>
        <authorList>
            <person name="Zheng W."/>
            <person name="Yu S."/>
            <person name="Huang Y."/>
        </authorList>
    </citation>
    <scope>NUCLEOTIDE SEQUENCE</scope>
    <source>
        <strain evidence="2">DP5N28-2</strain>
    </source>
</reference>
<dbReference type="Pfam" id="PF16119">
    <property type="entry name" value="DUF4835"/>
    <property type="match status" value="1"/>
</dbReference>
<gene>
    <name evidence="2" type="ORF">KUV50_05565</name>
</gene>
<name>A0A953HKK1_9BACT</name>
<evidence type="ECO:0000313" key="2">
    <source>
        <dbReference type="EMBL" id="MBY5957594.1"/>
    </source>
</evidence>
<comment type="caution">
    <text evidence="2">The sequence shown here is derived from an EMBL/GenBank/DDBJ whole genome shotgun (WGS) entry which is preliminary data.</text>
</comment>
<dbReference type="EMBL" id="JAHVHU010000005">
    <property type="protein sequence ID" value="MBY5957594.1"/>
    <property type="molecule type" value="Genomic_DNA"/>
</dbReference>
<evidence type="ECO:0000256" key="1">
    <source>
        <dbReference type="SAM" id="SignalP"/>
    </source>
</evidence>
<organism evidence="2 3">
    <name type="scientific">Membranihabitans marinus</name>
    <dbReference type="NCBI Taxonomy" id="1227546"/>
    <lineage>
        <taxon>Bacteria</taxon>
        <taxon>Pseudomonadati</taxon>
        <taxon>Bacteroidota</taxon>
        <taxon>Saprospiria</taxon>
        <taxon>Saprospirales</taxon>
        <taxon>Saprospiraceae</taxon>
        <taxon>Membranihabitans</taxon>
    </lineage>
</organism>
<accession>A0A953HKK1</accession>
<sequence>MIKKVFVIGLCFLFIVLNTVNAQEFNVRVTVNFPTLQLADPAVFKTLESQLNEFFNGRAWTDQDLNDFEKIKGNINITITKEESATSFSGEMDVVISRPVYNSDYETTLINYRDKNIVFSYDPARPITYSENSFSDNLSATLAFYAYFILGMDGDSFALYGGDPYFNKAREISERIPASMQSEQTGWGRKGNSRNRYRMINEIFDPTMRPFRKAWYNYHRLGLDEMSKAPVVGREVMLDAMYSLQKVNDSEPNSMLVNVFFLAKALELNEVFAVSPRAEKIEAFNLIRSMDAANSQKYDKLVR</sequence>